<evidence type="ECO:0000313" key="7">
    <source>
        <dbReference type="EMBL" id="MCV2402087.1"/>
    </source>
</evidence>
<proteinExistence type="inferred from homology"/>
<evidence type="ECO:0000256" key="4">
    <source>
        <dbReference type="ARBA" id="ARBA00023159"/>
    </source>
</evidence>
<dbReference type="InterPro" id="IPR036390">
    <property type="entry name" value="WH_DNA-bd_sf"/>
</dbReference>
<sequence>MTLTELKYIVMLAEEKHFGRAADRCYVSQPTLSVAVKKLEEELGTSIFERSKSSVYITPLGEQIIKQAKQVLNQANVIKELAASGKDQLAGPLKVGAIYTIAPYLFPFMIPALHKIVSGMPLSIEEDLTENLRPKLRNGELDGIIVALPFHEPDVVTQPIYEEEFVVLMPRNHPWTNLDSIETSQLSTDNLLLLGKGHCFSEQVLEACPLVSDNEFDNGRTVVNGSSLETIRYMVASGLGVTVLPKSAVTNINHDMLEVRPFTAPAPKRTVALAWRASFPRPKAIEAVSQSIRDACKQLELS</sequence>
<evidence type="ECO:0000313" key="8">
    <source>
        <dbReference type="Proteomes" id="UP001209713"/>
    </source>
</evidence>
<dbReference type="Gene3D" id="3.40.190.10">
    <property type="entry name" value="Periplasmic binding protein-like II"/>
    <property type="match status" value="2"/>
</dbReference>
<evidence type="ECO:0000259" key="6">
    <source>
        <dbReference type="PROSITE" id="PS50931"/>
    </source>
</evidence>
<keyword evidence="5" id="KW-0804">Transcription</keyword>
<evidence type="ECO:0000256" key="5">
    <source>
        <dbReference type="ARBA" id="ARBA00023163"/>
    </source>
</evidence>
<dbReference type="Pfam" id="PF03466">
    <property type="entry name" value="LysR_substrate"/>
    <property type="match status" value="1"/>
</dbReference>
<dbReference type="Proteomes" id="UP001209713">
    <property type="component" value="Unassembled WGS sequence"/>
</dbReference>
<feature type="domain" description="HTH lysR-type" evidence="6">
    <location>
        <begin position="1"/>
        <end position="58"/>
    </location>
</feature>
<dbReference type="InterPro" id="IPR005119">
    <property type="entry name" value="LysR_subst-bd"/>
</dbReference>
<accession>A0ABT2YQC6</accession>
<name>A0ABT2YQC6_9GAMM</name>
<reference evidence="7 8" key="1">
    <citation type="submission" date="2022-10" db="EMBL/GenBank/DDBJ databases">
        <title>Marinomonas transparenta sp. nov. and Marinomonas sargassi sp. nov., isolated from marine alga (Sargassum natans (L.) Gaillon).</title>
        <authorList>
            <person name="Wang Y."/>
        </authorList>
    </citation>
    <scope>NUCLEOTIDE SEQUENCE [LARGE SCALE GENOMIC DNA]</scope>
    <source>
        <strain evidence="7 8">C2222</strain>
    </source>
</reference>
<dbReference type="RefSeq" id="WP_263529451.1">
    <property type="nucleotide sequence ID" value="NZ_JAOVZB010000001.1"/>
</dbReference>
<keyword evidence="4" id="KW-0010">Activator</keyword>
<organism evidence="7 8">
    <name type="scientific">Marinomonas sargassi</name>
    <dbReference type="NCBI Taxonomy" id="2984494"/>
    <lineage>
        <taxon>Bacteria</taxon>
        <taxon>Pseudomonadati</taxon>
        <taxon>Pseudomonadota</taxon>
        <taxon>Gammaproteobacteria</taxon>
        <taxon>Oceanospirillales</taxon>
        <taxon>Oceanospirillaceae</taxon>
        <taxon>Marinomonas</taxon>
    </lineage>
</organism>
<protein>
    <submittedName>
        <fullName evidence="7">Hydrogen peroxide-inducible genes activator</fullName>
    </submittedName>
</protein>
<evidence type="ECO:0000256" key="1">
    <source>
        <dbReference type="ARBA" id="ARBA00009437"/>
    </source>
</evidence>
<gene>
    <name evidence="7" type="ORF">OFY17_04210</name>
</gene>
<dbReference type="Gene3D" id="1.10.10.10">
    <property type="entry name" value="Winged helix-like DNA-binding domain superfamily/Winged helix DNA-binding domain"/>
    <property type="match status" value="1"/>
</dbReference>
<dbReference type="InterPro" id="IPR036388">
    <property type="entry name" value="WH-like_DNA-bd_sf"/>
</dbReference>
<dbReference type="PRINTS" id="PR00039">
    <property type="entry name" value="HTHLYSR"/>
</dbReference>
<evidence type="ECO:0000256" key="3">
    <source>
        <dbReference type="ARBA" id="ARBA00023125"/>
    </source>
</evidence>
<keyword evidence="8" id="KW-1185">Reference proteome</keyword>
<dbReference type="PANTHER" id="PTHR30346">
    <property type="entry name" value="TRANSCRIPTIONAL DUAL REGULATOR HCAR-RELATED"/>
    <property type="match status" value="1"/>
</dbReference>
<dbReference type="PROSITE" id="PS50931">
    <property type="entry name" value="HTH_LYSR"/>
    <property type="match status" value="1"/>
</dbReference>
<dbReference type="EMBL" id="JAOVZB010000001">
    <property type="protein sequence ID" value="MCV2402087.1"/>
    <property type="molecule type" value="Genomic_DNA"/>
</dbReference>
<evidence type="ECO:0000256" key="2">
    <source>
        <dbReference type="ARBA" id="ARBA00023015"/>
    </source>
</evidence>
<keyword evidence="3" id="KW-0238">DNA-binding</keyword>
<dbReference type="SUPFAM" id="SSF46785">
    <property type="entry name" value="Winged helix' DNA-binding domain"/>
    <property type="match status" value="1"/>
</dbReference>
<dbReference type="CDD" id="cd08411">
    <property type="entry name" value="PBP2_OxyR"/>
    <property type="match status" value="1"/>
</dbReference>
<comment type="caution">
    <text evidence="7">The sequence shown here is derived from an EMBL/GenBank/DDBJ whole genome shotgun (WGS) entry which is preliminary data.</text>
</comment>
<dbReference type="SUPFAM" id="SSF53850">
    <property type="entry name" value="Periplasmic binding protein-like II"/>
    <property type="match status" value="1"/>
</dbReference>
<dbReference type="InterPro" id="IPR000847">
    <property type="entry name" value="LysR_HTH_N"/>
</dbReference>
<dbReference type="PANTHER" id="PTHR30346:SF26">
    <property type="entry name" value="HYDROGEN PEROXIDE-INDUCIBLE GENES ACTIVATOR"/>
    <property type="match status" value="1"/>
</dbReference>
<keyword evidence="2" id="KW-0805">Transcription regulation</keyword>
<comment type="similarity">
    <text evidence="1">Belongs to the LysR transcriptional regulatory family.</text>
</comment>
<dbReference type="Pfam" id="PF00126">
    <property type="entry name" value="HTH_1"/>
    <property type="match status" value="1"/>
</dbReference>